<dbReference type="CDD" id="cd24066">
    <property type="entry name" value="ASKHA_NBD_ROK_EcFRK-like"/>
    <property type="match status" value="1"/>
</dbReference>
<organism evidence="1 2">
    <name type="scientific">Breoghania corrubedonensis</name>
    <dbReference type="NCBI Taxonomy" id="665038"/>
    <lineage>
        <taxon>Bacteria</taxon>
        <taxon>Pseudomonadati</taxon>
        <taxon>Pseudomonadota</taxon>
        <taxon>Alphaproteobacteria</taxon>
        <taxon>Hyphomicrobiales</taxon>
        <taxon>Stappiaceae</taxon>
        <taxon>Breoghania</taxon>
    </lineage>
</organism>
<comment type="caution">
    <text evidence="1">The sequence shown here is derived from an EMBL/GenBank/DDBJ whole genome shotgun (WGS) entry which is preliminary data.</text>
</comment>
<dbReference type="Proteomes" id="UP000244081">
    <property type="component" value="Unassembled WGS sequence"/>
</dbReference>
<reference evidence="1 2" key="1">
    <citation type="submission" date="2018-04" db="EMBL/GenBank/DDBJ databases">
        <title>Genomic Encyclopedia of Archaeal and Bacterial Type Strains, Phase II (KMG-II): from individual species to whole genera.</title>
        <authorList>
            <person name="Goeker M."/>
        </authorList>
    </citation>
    <scope>NUCLEOTIDE SEQUENCE [LARGE SCALE GENOMIC DNA]</scope>
    <source>
        <strain evidence="1 2">DSM 23382</strain>
    </source>
</reference>
<dbReference type="InterPro" id="IPR049874">
    <property type="entry name" value="ROK_cs"/>
</dbReference>
<keyword evidence="1" id="KW-0808">Transferase</keyword>
<dbReference type="PANTHER" id="PTHR18964:SF174">
    <property type="entry name" value="D-ALLOSE KINASE-RELATED"/>
    <property type="match status" value="1"/>
</dbReference>
<name>A0A2T5V1F8_9HYPH</name>
<dbReference type="Gene3D" id="3.30.420.40">
    <property type="match status" value="2"/>
</dbReference>
<keyword evidence="1" id="KW-0418">Kinase</keyword>
<dbReference type="OrthoDB" id="9810372at2"/>
<accession>A0A2T5V1F8</accession>
<dbReference type="GO" id="GO:0004396">
    <property type="term" value="F:hexokinase activity"/>
    <property type="evidence" value="ECO:0007669"/>
    <property type="project" value="TreeGrafter"/>
</dbReference>
<dbReference type="PANTHER" id="PTHR18964">
    <property type="entry name" value="ROK (REPRESSOR, ORF, KINASE) FAMILY"/>
    <property type="match status" value="1"/>
</dbReference>
<dbReference type="EMBL" id="QAYG01000010">
    <property type="protein sequence ID" value="PTW57594.1"/>
    <property type="molecule type" value="Genomic_DNA"/>
</dbReference>
<protein>
    <submittedName>
        <fullName evidence="1">Fructokinase</fullName>
    </submittedName>
</protein>
<dbReference type="InterPro" id="IPR000600">
    <property type="entry name" value="ROK"/>
</dbReference>
<sequence length="315" mass="32778">MRIGLDWGGTKIEAIALGADGAEQIRRRVPTPRDDYQACIATARDLVAGIEAETGETGTVGVGIPGSLSPHTGLVRNANSAWLNGKPLKRDLEHALSRPVGIENDANCFAVSEARDGAAAGAHVTLALILGTGCGAGIAVKGQALSGRQGIAGEFGHTPLPWMSGQEYPGPDCWCGRRGCIETFVSGSGLERDYLAVTGDRLTAAEIATSSAPEARAAIMRYADRLARALAVLIDILDPDVVVLGGGMSNVEHLYERLPALVAPHIFADVWSTPIVKARHGDSSGVRGAAWLWDQEVSISPSPVSGGKTIGFKGG</sequence>
<dbReference type="Pfam" id="PF00480">
    <property type="entry name" value="ROK"/>
    <property type="match status" value="1"/>
</dbReference>
<evidence type="ECO:0000313" key="2">
    <source>
        <dbReference type="Proteomes" id="UP000244081"/>
    </source>
</evidence>
<dbReference type="PROSITE" id="PS01125">
    <property type="entry name" value="ROK"/>
    <property type="match status" value="1"/>
</dbReference>
<evidence type="ECO:0000313" key="1">
    <source>
        <dbReference type="EMBL" id="PTW57594.1"/>
    </source>
</evidence>
<dbReference type="SUPFAM" id="SSF53067">
    <property type="entry name" value="Actin-like ATPase domain"/>
    <property type="match status" value="1"/>
</dbReference>
<gene>
    <name evidence="1" type="ORF">C8N35_11073</name>
</gene>
<proteinExistence type="predicted"/>
<keyword evidence="2" id="KW-1185">Reference proteome</keyword>
<dbReference type="RefSeq" id="WP_107991474.1">
    <property type="nucleotide sequence ID" value="NZ_QAYG01000010.1"/>
</dbReference>
<dbReference type="InterPro" id="IPR043129">
    <property type="entry name" value="ATPase_NBD"/>
</dbReference>
<dbReference type="AlphaFoldDB" id="A0A2T5V1F8"/>